<name>S7UTE0_DESML</name>
<dbReference type="Gene3D" id="3.10.580.10">
    <property type="entry name" value="CBS-domain"/>
    <property type="match status" value="1"/>
</dbReference>
<reference evidence="4 5" key="1">
    <citation type="journal article" date="2013" name="Genome Announc.">
        <title>Draft genome sequences for three mercury-methylating, sulfate-reducing bacteria.</title>
        <authorList>
            <person name="Brown S.D."/>
            <person name="Hurt R.A.Jr."/>
            <person name="Gilmour C.C."/>
            <person name="Elias D.A."/>
        </authorList>
    </citation>
    <scope>NUCLEOTIDE SEQUENCE [LARGE SCALE GENOMIC DNA]</scope>
    <source>
        <strain evidence="4 5">DSM 2059</strain>
    </source>
</reference>
<feature type="domain" description="CBS" evidence="3">
    <location>
        <begin position="7"/>
        <end position="63"/>
    </location>
</feature>
<accession>S7UTE0</accession>
<dbReference type="EMBL" id="ATHJ01000103">
    <property type="protein sequence ID" value="EPR37294.1"/>
    <property type="molecule type" value="Genomic_DNA"/>
</dbReference>
<dbReference type="PROSITE" id="PS51371">
    <property type="entry name" value="CBS"/>
    <property type="match status" value="2"/>
</dbReference>
<dbReference type="RefSeq" id="WP_020878135.1">
    <property type="nucleotide sequence ID" value="NZ_ATHJ01000103.1"/>
</dbReference>
<feature type="domain" description="CBS" evidence="3">
    <location>
        <begin position="82"/>
        <end position="139"/>
    </location>
</feature>
<dbReference type="InterPro" id="IPR045865">
    <property type="entry name" value="ACT-like_dom_sf"/>
</dbReference>
<keyword evidence="2" id="KW-0129">CBS domain</keyword>
<gene>
    <name evidence="4" type="ORF">dsmv_3068</name>
</gene>
<proteinExistence type="predicted"/>
<dbReference type="SUPFAM" id="SSF55021">
    <property type="entry name" value="ACT-like"/>
    <property type="match status" value="1"/>
</dbReference>
<dbReference type="Pfam" id="PF00571">
    <property type="entry name" value="CBS"/>
    <property type="match status" value="2"/>
</dbReference>
<evidence type="ECO:0000313" key="4">
    <source>
        <dbReference type="EMBL" id="EPR37294.1"/>
    </source>
</evidence>
<evidence type="ECO:0000259" key="3">
    <source>
        <dbReference type="PROSITE" id="PS51371"/>
    </source>
</evidence>
<keyword evidence="5" id="KW-1185">Reference proteome</keyword>
<organism evidence="4 5">
    <name type="scientific">Desulfococcus multivorans DSM 2059</name>
    <dbReference type="NCBI Taxonomy" id="1121405"/>
    <lineage>
        <taxon>Bacteria</taxon>
        <taxon>Pseudomonadati</taxon>
        <taxon>Thermodesulfobacteriota</taxon>
        <taxon>Desulfobacteria</taxon>
        <taxon>Desulfobacterales</taxon>
        <taxon>Desulfococcaceae</taxon>
        <taxon>Desulfococcus</taxon>
    </lineage>
</organism>
<dbReference type="SUPFAM" id="SSF54631">
    <property type="entry name" value="CBS-domain pair"/>
    <property type="match status" value="1"/>
</dbReference>
<dbReference type="STRING" id="897.B2D07_06005"/>
<sequence length="225" mass="24889">MYVGRVMHTDLVTVTPETPVAEARDILVEKSIDHLLVVDKKGRLKGIISDRDIKQSWASPATSLSVHELNYLLSRLTVDMVMIRKIISISPDTTIERAALLMQENRIRSLPVMEDDRLVGIITTTDVMGVLLSAIGIDQDSRRFVVLVDRDRIGSVAEITNILKEKKVNILSLFAWPDKGVPGVYHLVMRVPSADGDRAVSALTTGGFKVLTGYVKDITPYLPSP</sequence>
<evidence type="ECO:0000256" key="1">
    <source>
        <dbReference type="ARBA" id="ARBA00022737"/>
    </source>
</evidence>
<dbReference type="CDD" id="cd04584">
    <property type="entry name" value="CBS_pair_AcuB_like"/>
    <property type="match status" value="1"/>
</dbReference>
<comment type="caution">
    <text evidence="4">The sequence shown here is derived from an EMBL/GenBank/DDBJ whole genome shotgun (WGS) entry which is preliminary data.</text>
</comment>
<dbReference type="eggNOG" id="COG0517">
    <property type="taxonomic scope" value="Bacteria"/>
</dbReference>
<keyword evidence="1" id="KW-0677">Repeat</keyword>
<dbReference type="SMART" id="SM00116">
    <property type="entry name" value="CBS"/>
    <property type="match status" value="2"/>
</dbReference>
<dbReference type="PANTHER" id="PTHR48108:SF26">
    <property type="entry name" value="CBS DOMAIN-CONTAINING PROTEIN DDB_G0289609"/>
    <property type="match status" value="1"/>
</dbReference>
<dbReference type="InterPro" id="IPR046342">
    <property type="entry name" value="CBS_dom_sf"/>
</dbReference>
<dbReference type="OrthoDB" id="9802114at2"/>
<dbReference type="InterPro" id="IPR051462">
    <property type="entry name" value="CBS_domain-containing"/>
</dbReference>
<evidence type="ECO:0000313" key="5">
    <source>
        <dbReference type="Proteomes" id="UP000014977"/>
    </source>
</evidence>
<dbReference type="PANTHER" id="PTHR48108">
    <property type="entry name" value="CBS DOMAIN-CONTAINING PROTEIN CBSX2, CHLOROPLASTIC"/>
    <property type="match status" value="1"/>
</dbReference>
<dbReference type="InterPro" id="IPR000644">
    <property type="entry name" value="CBS_dom"/>
</dbReference>
<dbReference type="PATRIC" id="fig|1121405.3.peg.3159"/>
<dbReference type="AlphaFoldDB" id="S7UTE0"/>
<protein>
    <submittedName>
        <fullName evidence="4">Putative signal transduction protein with CBS domain containing protein</fullName>
    </submittedName>
</protein>
<dbReference type="Proteomes" id="UP000014977">
    <property type="component" value="Unassembled WGS sequence"/>
</dbReference>
<evidence type="ECO:0000256" key="2">
    <source>
        <dbReference type="PROSITE-ProRule" id="PRU00703"/>
    </source>
</evidence>